<keyword evidence="2" id="KW-1185">Reference proteome</keyword>
<proteinExistence type="predicted"/>
<dbReference type="EMBL" id="JARJCM010000003">
    <property type="protein sequence ID" value="KAJ7046149.1"/>
    <property type="molecule type" value="Genomic_DNA"/>
</dbReference>
<dbReference type="Proteomes" id="UP001218188">
    <property type="component" value="Unassembled WGS sequence"/>
</dbReference>
<comment type="caution">
    <text evidence="1">The sequence shown here is derived from an EMBL/GenBank/DDBJ whole genome shotgun (WGS) entry which is preliminary data.</text>
</comment>
<protein>
    <recommendedName>
        <fullName evidence="3">Reverse transcriptase zinc-binding domain-containing protein</fullName>
    </recommendedName>
</protein>
<gene>
    <name evidence="1" type="ORF">C8F04DRAFT_938809</name>
</gene>
<reference evidence="1" key="1">
    <citation type="submission" date="2023-03" db="EMBL/GenBank/DDBJ databases">
        <title>Massive genome expansion in bonnet fungi (Mycena s.s.) driven by repeated elements and novel gene families across ecological guilds.</title>
        <authorList>
            <consortium name="Lawrence Berkeley National Laboratory"/>
            <person name="Harder C.B."/>
            <person name="Miyauchi S."/>
            <person name="Viragh M."/>
            <person name="Kuo A."/>
            <person name="Thoen E."/>
            <person name="Andreopoulos B."/>
            <person name="Lu D."/>
            <person name="Skrede I."/>
            <person name="Drula E."/>
            <person name="Henrissat B."/>
            <person name="Morin E."/>
            <person name="Kohler A."/>
            <person name="Barry K."/>
            <person name="LaButti K."/>
            <person name="Morin E."/>
            <person name="Salamov A."/>
            <person name="Lipzen A."/>
            <person name="Mereny Z."/>
            <person name="Hegedus B."/>
            <person name="Baldrian P."/>
            <person name="Stursova M."/>
            <person name="Weitz H."/>
            <person name="Taylor A."/>
            <person name="Grigoriev I.V."/>
            <person name="Nagy L.G."/>
            <person name="Martin F."/>
            <person name="Kauserud H."/>
        </authorList>
    </citation>
    <scope>NUCLEOTIDE SEQUENCE</scope>
    <source>
        <strain evidence="1">CBHHK200</strain>
    </source>
</reference>
<evidence type="ECO:0000313" key="2">
    <source>
        <dbReference type="Proteomes" id="UP001218188"/>
    </source>
</evidence>
<dbReference type="AlphaFoldDB" id="A0AAD6XIC4"/>
<sequence length="270" mass="31072">MKINSPGLVYGAGSGQRYQGCPEGLDDCKCIGIYNFSCFLARKEFRRRLYRHKDFTRQTRNFLWKSMHDAHRIGRFWSHIPEFGDREICQFCGEMEDLEHIVLRCRRPGQQQVWELAKNLWLKKHGVWPELSLGAILGSGLASITDEKGRNLPGASRLYRILISESFFAIWKIRNDCVIGNGGVPLPASEIQNNWLFAVNQRLDLDRVMTNRKKYGAVSIQPLLVLQTWANTLKNETELPQNWLIGPRVLVGIEPNQPSATPPRRQGRNR</sequence>
<name>A0AAD6XIC4_9AGAR</name>
<accession>A0AAD6XIC4</accession>
<evidence type="ECO:0008006" key="3">
    <source>
        <dbReference type="Google" id="ProtNLM"/>
    </source>
</evidence>
<organism evidence="1 2">
    <name type="scientific">Mycena alexandri</name>
    <dbReference type="NCBI Taxonomy" id="1745969"/>
    <lineage>
        <taxon>Eukaryota</taxon>
        <taxon>Fungi</taxon>
        <taxon>Dikarya</taxon>
        <taxon>Basidiomycota</taxon>
        <taxon>Agaricomycotina</taxon>
        <taxon>Agaricomycetes</taxon>
        <taxon>Agaricomycetidae</taxon>
        <taxon>Agaricales</taxon>
        <taxon>Marasmiineae</taxon>
        <taxon>Mycenaceae</taxon>
        <taxon>Mycena</taxon>
    </lineage>
</organism>
<evidence type="ECO:0000313" key="1">
    <source>
        <dbReference type="EMBL" id="KAJ7046149.1"/>
    </source>
</evidence>